<evidence type="ECO:0000256" key="3">
    <source>
        <dbReference type="ARBA" id="ARBA00022490"/>
    </source>
</evidence>
<protein>
    <recommendedName>
        <fullName evidence="6">Translation initiation factor eIF2B subunit gamma</fullName>
    </recommendedName>
    <alternativeName>
        <fullName evidence="7">eIF2B GDP-GTP exchange factor subunit gamma</fullName>
    </alternativeName>
</protein>
<dbReference type="Pfam" id="PF00483">
    <property type="entry name" value="NTP_transferase"/>
    <property type="match status" value="1"/>
</dbReference>
<dbReference type="CDD" id="cd03356">
    <property type="entry name" value="LbH_G1P_AT_C_like"/>
    <property type="match status" value="1"/>
</dbReference>
<dbReference type="GO" id="GO:0005829">
    <property type="term" value="C:cytosol"/>
    <property type="evidence" value="ECO:0007669"/>
    <property type="project" value="UniProtKB-SubCell"/>
</dbReference>
<dbReference type="EMBL" id="PDUG01000002">
    <property type="protein sequence ID" value="PIC45097.1"/>
    <property type="molecule type" value="Genomic_DNA"/>
</dbReference>
<evidence type="ECO:0000256" key="2">
    <source>
        <dbReference type="ARBA" id="ARBA00007878"/>
    </source>
</evidence>
<dbReference type="GO" id="GO:0005085">
    <property type="term" value="F:guanyl-nucleotide exchange factor activity"/>
    <property type="evidence" value="ECO:0007669"/>
    <property type="project" value="TreeGrafter"/>
</dbReference>
<dbReference type="OrthoDB" id="540503at2759"/>
<evidence type="ECO:0000256" key="4">
    <source>
        <dbReference type="ARBA" id="ARBA00022540"/>
    </source>
</evidence>
<dbReference type="Gene3D" id="2.160.10.10">
    <property type="entry name" value="Hexapeptide repeat proteins"/>
    <property type="match status" value="1"/>
</dbReference>
<evidence type="ECO:0000256" key="6">
    <source>
        <dbReference type="ARBA" id="ARBA00044196"/>
    </source>
</evidence>
<evidence type="ECO:0000259" key="11">
    <source>
        <dbReference type="Pfam" id="PF25084"/>
    </source>
</evidence>
<dbReference type="STRING" id="1611254.A0A2G5V002"/>
<dbReference type="PANTHER" id="PTHR45989:SF1">
    <property type="entry name" value="TRANSLATION INITIATION FACTOR EIF-2B SUBUNIT GAMMA"/>
    <property type="match status" value="1"/>
</dbReference>
<reference evidence="13" key="1">
    <citation type="submission" date="2017-10" db="EMBL/GenBank/DDBJ databases">
        <title>Rapid genome shrinkage in a self-fertile nematode reveals novel sperm competition proteins.</title>
        <authorList>
            <person name="Yin D."/>
            <person name="Schwarz E.M."/>
            <person name="Thomas C.G."/>
            <person name="Felde R.L."/>
            <person name="Korf I.F."/>
            <person name="Cutter A.D."/>
            <person name="Schartner C.M."/>
            <person name="Ralston E.J."/>
            <person name="Meyer B.J."/>
            <person name="Haag E.S."/>
        </authorList>
    </citation>
    <scope>NUCLEOTIDE SEQUENCE [LARGE SCALE GENOMIC DNA]</scope>
    <source>
        <strain evidence="13">JU1422</strain>
    </source>
</reference>
<evidence type="ECO:0000313" key="13">
    <source>
        <dbReference type="Proteomes" id="UP000230233"/>
    </source>
</evidence>
<dbReference type="CDD" id="cd04198">
    <property type="entry name" value="eIF-2B_gamma_N"/>
    <property type="match status" value="1"/>
</dbReference>
<comment type="caution">
    <text evidence="12">The sequence shown here is derived from an EMBL/GenBank/DDBJ whole genome shotgun (WGS) entry which is preliminary data.</text>
</comment>
<dbReference type="SUPFAM" id="SSF53448">
    <property type="entry name" value="Nucleotide-diphospho-sugar transferases"/>
    <property type="match status" value="1"/>
</dbReference>
<dbReference type="GO" id="GO:0002183">
    <property type="term" value="P:cytoplasmic translational initiation"/>
    <property type="evidence" value="ECO:0007669"/>
    <property type="project" value="TreeGrafter"/>
</dbReference>
<evidence type="ECO:0000256" key="8">
    <source>
        <dbReference type="ARBA" id="ARBA00045373"/>
    </source>
</evidence>
<sequence length="404" mass="44430">MHEMQGVLLCSGGGTRMPVLTQSAQKCLLPVVGVPMFLYPLSSILRAGITDIKIFVREVFQPVLEKEVTKSKLLDKYPASVEYIKINQEDNGTADLLKHHLSKITRDALIVSCDFVSDASLIPLIDTFRAKNAAMVALISDTCVNAPAPGSKSKKPKATDLMAIDEPHGQLAYLCGDDDFDVPLLMAKLLSTFPSIRLTAQYNDCHVYAVRHKVLQHLNKTKHGSSFKADFIPMLIDKQFEAESLGKCLVYRLPHENGFVTAHANTYGAYFEVNKSILKSFTRLMEYRGNGKSFPNRAEKISAHDSRVEESAQIGRDTIIKRSIILDNCRVGEKTKVKESIIARGVVIGNGASVNNSIICEGAEIGENADVTNCIVAKDQKVAAKAKIQNEMVDGADDENWTTD</sequence>
<comment type="subcellular location">
    <subcellularLocation>
        <location evidence="1">Cytoplasm</location>
        <location evidence="1">Cytosol</location>
    </subcellularLocation>
</comment>
<evidence type="ECO:0000313" key="12">
    <source>
        <dbReference type="EMBL" id="PIC45097.1"/>
    </source>
</evidence>
<evidence type="ECO:0000259" key="10">
    <source>
        <dbReference type="Pfam" id="PF00483"/>
    </source>
</evidence>
<dbReference type="InterPro" id="IPR056764">
    <property type="entry name" value="LbH_EIF2B3/5"/>
</dbReference>
<dbReference type="InterPro" id="IPR005835">
    <property type="entry name" value="NTP_transferase_dom"/>
</dbReference>
<dbReference type="GO" id="GO:0003743">
    <property type="term" value="F:translation initiation factor activity"/>
    <property type="evidence" value="ECO:0007669"/>
    <property type="project" value="UniProtKB-KW"/>
</dbReference>
<keyword evidence="4" id="KW-0396">Initiation factor</keyword>
<dbReference type="Gene3D" id="3.90.550.10">
    <property type="entry name" value="Spore Coat Polysaccharide Biosynthesis Protein SpsA, Chain A"/>
    <property type="match status" value="1"/>
</dbReference>
<evidence type="ECO:0000256" key="5">
    <source>
        <dbReference type="ARBA" id="ARBA00022917"/>
    </source>
</evidence>
<name>A0A2G5V002_9PELO</name>
<dbReference type="GO" id="GO:0005851">
    <property type="term" value="C:eukaryotic translation initiation factor 2B complex"/>
    <property type="evidence" value="ECO:0007669"/>
    <property type="project" value="TreeGrafter"/>
</dbReference>
<evidence type="ECO:0000256" key="9">
    <source>
        <dbReference type="ARBA" id="ARBA00046432"/>
    </source>
</evidence>
<organism evidence="12 13">
    <name type="scientific">Caenorhabditis nigoni</name>
    <dbReference type="NCBI Taxonomy" id="1611254"/>
    <lineage>
        <taxon>Eukaryota</taxon>
        <taxon>Metazoa</taxon>
        <taxon>Ecdysozoa</taxon>
        <taxon>Nematoda</taxon>
        <taxon>Chromadorea</taxon>
        <taxon>Rhabditida</taxon>
        <taxon>Rhabditina</taxon>
        <taxon>Rhabditomorpha</taxon>
        <taxon>Rhabditoidea</taxon>
        <taxon>Rhabditidae</taxon>
        <taxon>Peloderinae</taxon>
        <taxon>Caenorhabditis</taxon>
    </lineage>
</organism>
<accession>A0A2G5V002</accession>
<proteinExistence type="inferred from homology"/>
<feature type="domain" description="EIF2B subunit epsilon/gamma LbH" evidence="11">
    <location>
        <begin position="305"/>
        <end position="387"/>
    </location>
</feature>
<evidence type="ECO:0000256" key="1">
    <source>
        <dbReference type="ARBA" id="ARBA00004514"/>
    </source>
</evidence>
<feature type="domain" description="Nucleotidyl transferase" evidence="10">
    <location>
        <begin position="6"/>
        <end position="139"/>
    </location>
</feature>
<gene>
    <name evidence="12" type="primary">Cnig_chr_II.g5234</name>
    <name evidence="12" type="ORF">B9Z55_005234</name>
</gene>
<evidence type="ECO:0000256" key="7">
    <source>
        <dbReference type="ARBA" id="ARBA00044229"/>
    </source>
</evidence>
<keyword evidence="3" id="KW-0963">Cytoplasm</keyword>
<dbReference type="Pfam" id="PF25084">
    <property type="entry name" value="LbH_EIF2B"/>
    <property type="match status" value="1"/>
</dbReference>
<comment type="function">
    <text evidence="8">Acts as a component of the translation initiation factor 2B (eIF2B) complex, which catalyzes the exchange of GDP for GTP on the eukaryotic initiation factor 2 (eIF2) complex gamma subunit. Its guanine nucleotide exchange factor activity is repressed when bound to eIF2 complex phosphorylated on the alpha subunit, thereby limiting the amount of methionyl-initiator methionine tRNA available to the ribosome and consequently global translation is repressed.</text>
</comment>
<dbReference type="PANTHER" id="PTHR45989">
    <property type="entry name" value="TRANSLATION INITIATION FACTOR EIF-2B SUBUNIT GAMMA"/>
    <property type="match status" value="1"/>
</dbReference>
<dbReference type="InterPro" id="IPR029044">
    <property type="entry name" value="Nucleotide-diphossugar_trans"/>
</dbReference>
<keyword evidence="5" id="KW-0648">Protein biosynthesis</keyword>
<dbReference type="AlphaFoldDB" id="A0A2G5V002"/>
<comment type="similarity">
    <text evidence="2">Belongs to the eIF-2B gamma/epsilon subunits family.</text>
</comment>
<dbReference type="InterPro" id="IPR051960">
    <property type="entry name" value="eIF2B_gamma"/>
</dbReference>
<keyword evidence="13" id="KW-1185">Reference proteome</keyword>
<comment type="subunit">
    <text evidence="9">Component of the translation initiation factor 2B (eIF2B) complex which is a heterodecamer of two sets of five different subunits: alpha, beta, gamma, delta and epsilon. Subunits alpha, beta and delta comprise a regulatory subcomplex and subunits epsilon and gamma comprise a catalytic subcomplex. Within the complex, the hexameric regulatory complex resides at the center, with the two heterodimeric catalytic subcomplexes bound on opposite sides.</text>
</comment>
<dbReference type="Proteomes" id="UP000230233">
    <property type="component" value="Chromosome II"/>
</dbReference>